<reference evidence="2 4" key="2">
    <citation type="submission" date="2016-10" db="EMBL/GenBank/DDBJ databases">
        <authorList>
            <person name="Varghese N."/>
            <person name="Submissions S."/>
        </authorList>
    </citation>
    <scope>NUCLEOTIDE SEQUENCE [LARGE SCALE GENOMIC DNA]</scope>
    <source>
        <strain evidence="2 4">CGMCC 1.3889</strain>
    </source>
</reference>
<dbReference type="EMBL" id="JQBY01000011">
    <property type="protein sequence ID" value="KRN82396.1"/>
    <property type="molecule type" value="Genomic_DNA"/>
</dbReference>
<evidence type="ECO:0000313" key="1">
    <source>
        <dbReference type="EMBL" id="KRN82396.1"/>
    </source>
</evidence>
<proteinExistence type="predicted"/>
<protein>
    <submittedName>
        <fullName evidence="1">Uncharacterized protein</fullName>
    </submittedName>
</protein>
<name>A0A0R2K5E3_9LACO</name>
<dbReference type="Proteomes" id="UP000051749">
    <property type="component" value="Unassembled WGS sequence"/>
</dbReference>
<keyword evidence="4" id="KW-1185">Reference proteome</keyword>
<reference evidence="1 3" key="1">
    <citation type="journal article" date="2015" name="Genome Announc.">
        <title>Expanding the biotechnology potential of lactobacilli through comparative genomics of 213 strains and associated genera.</title>
        <authorList>
            <person name="Sun Z."/>
            <person name="Harris H.M."/>
            <person name="McCann A."/>
            <person name="Guo C."/>
            <person name="Argimon S."/>
            <person name="Zhang W."/>
            <person name="Yang X."/>
            <person name="Jeffery I.B."/>
            <person name="Cooney J.C."/>
            <person name="Kagawa T.F."/>
            <person name="Liu W."/>
            <person name="Song Y."/>
            <person name="Salvetti E."/>
            <person name="Wrobel A."/>
            <person name="Rasinkangas P."/>
            <person name="Parkhill J."/>
            <person name="Rea M.C."/>
            <person name="O'Sullivan O."/>
            <person name="Ritari J."/>
            <person name="Douillard F.P."/>
            <person name="Paul Ross R."/>
            <person name="Yang R."/>
            <person name="Briner A.E."/>
            <person name="Felis G.E."/>
            <person name="de Vos W.M."/>
            <person name="Barrangou R."/>
            <person name="Klaenhammer T.R."/>
            <person name="Caufield P.W."/>
            <person name="Cui Y."/>
            <person name="Zhang H."/>
            <person name="O'Toole P.W."/>
        </authorList>
    </citation>
    <scope>NUCLEOTIDE SEQUENCE [LARGE SCALE GENOMIC DNA]</scope>
    <source>
        <strain evidence="1 3">DSM 22301</strain>
    </source>
</reference>
<accession>A0A0R2K5E3</accession>
<dbReference type="Proteomes" id="UP000182818">
    <property type="component" value="Unassembled WGS sequence"/>
</dbReference>
<dbReference type="EMBL" id="FOGK01000002">
    <property type="protein sequence ID" value="SER12784.1"/>
    <property type="molecule type" value="Genomic_DNA"/>
</dbReference>
<dbReference type="OrthoDB" id="9982476at2"/>
<dbReference type="RefSeq" id="WP_057806456.1">
    <property type="nucleotide sequence ID" value="NZ_BJYP01000005.1"/>
</dbReference>
<dbReference type="PATRIC" id="fig|319653.3.peg.339"/>
<dbReference type="GeneID" id="76043709"/>
<gene>
    <name evidence="1" type="ORF">IV87_GL000331</name>
    <name evidence="2" type="ORF">SAMN04487973_1021</name>
</gene>
<evidence type="ECO:0000313" key="2">
    <source>
        <dbReference type="EMBL" id="SER12784.1"/>
    </source>
</evidence>
<sequence length="385" mass="44315">MKKVHKLILVVVFGLIILISGIVGVSKTRVRSQHQDQSRVQPFLKKYKIATIEKDQNDDEKYRITFEKAITVPRAEKRPKMNFELSYTENDKGQGSFDFTDQDSDDLFVARFGANFSKHYLSLNYSNNDDDFSKAAAAGFSSNYRLNSERNFLGKAHTNYTIGSHPLETKVDLKKDQLAYDSAIRWTFKHELSPRTANALQNYFRKNASTLYKGQEKALAARARSQRKTNKSLKQRFLQATFKPRYTDQQWQMYIQKRAAFLNLSVAKITKAVLTDDEAVKYDAKMAMGVMYNNEGGILNSVGYPTEQHYFLTTKSGSKYLILLPLRLYNQKTLKKWHYFKKMPTFYWLGAPTAYPKYSEMVLSNETPSAEVVSNNITICAQNSE</sequence>
<evidence type="ECO:0000313" key="4">
    <source>
        <dbReference type="Proteomes" id="UP000182818"/>
    </source>
</evidence>
<comment type="caution">
    <text evidence="1">The sequence shown here is derived from an EMBL/GenBank/DDBJ whole genome shotgun (WGS) entry which is preliminary data.</text>
</comment>
<dbReference type="AlphaFoldDB" id="A0A0R2K5E3"/>
<evidence type="ECO:0000313" key="3">
    <source>
        <dbReference type="Proteomes" id="UP000051749"/>
    </source>
</evidence>
<organism evidence="1 3">
    <name type="scientific">Pediococcus ethanolidurans</name>
    <dbReference type="NCBI Taxonomy" id="319653"/>
    <lineage>
        <taxon>Bacteria</taxon>
        <taxon>Bacillati</taxon>
        <taxon>Bacillota</taxon>
        <taxon>Bacilli</taxon>
        <taxon>Lactobacillales</taxon>
        <taxon>Lactobacillaceae</taxon>
        <taxon>Pediococcus</taxon>
    </lineage>
</organism>